<dbReference type="AlphaFoldDB" id="A0AAE1LL36"/>
<dbReference type="PANTHER" id="PTHR37162:SF1">
    <property type="entry name" value="BED-TYPE DOMAIN-CONTAINING PROTEIN"/>
    <property type="match status" value="1"/>
</dbReference>
<dbReference type="GO" id="GO:0003743">
    <property type="term" value="F:translation initiation factor activity"/>
    <property type="evidence" value="ECO:0007669"/>
    <property type="project" value="UniProtKB-KW"/>
</dbReference>
<dbReference type="GO" id="GO:0046983">
    <property type="term" value="F:protein dimerization activity"/>
    <property type="evidence" value="ECO:0007669"/>
    <property type="project" value="InterPro"/>
</dbReference>
<dbReference type="SUPFAM" id="SSF53098">
    <property type="entry name" value="Ribonuclease H-like"/>
    <property type="match status" value="1"/>
</dbReference>
<proteinExistence type="predicted"/>
<name>A0AAE1LL36_9NEOP</name>
<keyword evidence="2" id="KW-0648">Protein biosynthesis</keyword>
<evidence type="ECO:0000313" key="2">
    <source>
        <dbReference type="EMBL" id="KAK3924186.1"/>
    </source>
</evidence>
<accession>A0AAE1LL36</accession>
<feature type="domain" description="HAT C-terminal dimerisation" evidence="1">
    <location>
        <begin position="476"/>
        <end position="551"/>
    </location>
</feature>
<feature type="non-terminal residue" evidence="2">
    <location>
        <position position="1"/>
    </location>
</feature>
<dbReference type="EMBL" id="JAHWGI010001169">
    <property type="protein sequence ID" value="KAK3924186.1"/>
    <property type="molecule type" value="Genomic_DNA"/>
</dbReference>
<keyword evidence="2" id="KW-0396">Initiation factor</keyword>
<comment type="caution">
    <text evidence="2">The sequence shown here is derived from an EMBL/GenBank/DDBJ whole genome shotgun (WGS) entry which is preliminary data.</text>
</comment>
<evidence type="ECO:0000313" key="3">
    <source>
        <dbReference type="Proteomes" id="UP001219518"/>
    </source>
</evidence>
<dbReference type="InterPro" id="IPR012337">
    <property type="entry name" value="RNaseH-like_sf"/>
</dbReference>
<reference evidence="2" key="1">
    <citation type="submission" date="2021-07" db="EMBL/GenBank/DDBJ databases">
        <authorList>
            <person name="Catto M.A."/>
            <person name="Jacobson A."/>
            <person name="Kennedy G."/>
            <person name="Labadie P."/>
            <person name="Hunt B.G."/>
            <person name="Srinivasan R."/>
        </authorList>
    </citation>
    <scope>NUCLEOTIDE SEQUENCE</scope>
    <source>
        <strain evidence="2">PL_HMW_Pooled</strain>
        <tissue evidence="2">Head</tissue>
    </source>
</reference>
<keyword evidence="3" id="KW-1185">Reference proteome</keyword>
<dbReference type="Pfam" id="PF05699">
    <property type="entry name" value="Dimer_Tnp_hAT"/>
    <property type="match status" value="1"/>
</dbReference>
<dbReference type="Proteomes" id="UP001219518">
    <property type="component" value="Unassembled WGS sequence"/>
</dbReference>
<protein>
    <submittedName>
        <fullName evidence="2">Translation initiation factor IF-2</fullName>
    </submittedName>
</protein>
<sequence>KPNATFFVHTGWLEKTSVYLIRQGQQEAWYRLCKCALWCHATQLKKHMATDKHQRALKDCPSVKGSKQTALFAHGPGARHAAGVDRGHRGRDYSLIVDESTDTKTIKHMALMVRYFSAKEEKIITDFLGLVETPRTTAEDLYWAVTEFLLLVGFNVKKMRDVPNLHLVKCICHALDKCSSAASRQLAGSLEILIRESRNWFSNSALRKVHYCELYETLTGREKPPHLVRLATTRWLLWYGAVKSHTQQYDELRTLFRSVADADQGRECPIAHHLAELHEHGSHRVYITFLASILKETAAINVAFQRRYADISKAHADLRTFIETMARRILKPEAILCTQASGMVSLTELQALKVAMLNEDNFLPLDLVKFSGEGEGFYRAIVQERLSEEQKGAVMKACKNFLHAFVTELLGRLPSCVEGVAKMRAFVPSVALGERGRPRFSALPKDLISQSEEKAEEMASQWEKFASMSLQDFCPDEEDVKKVDIVKFWAAVGAMKDGGGELNFKELAGFALSFLTLPLSNAVVERLFSVLGVVKKKLRNRMGLEMLNSIFKIRTHLHAKGLCCVNFTPTPHMLASFTARLLYAPSRAGAGGVEVVEAEE</sequence>
<organism evidence="2 3">
    <name type="scientific">Frankliniella fusca</name>
    <dbReference type="NCBI Taxonomy" id="407009"/>
    <lineage>
        <taxon>Eukaryota</taxon>
        <taxon>Metazoa</taxon>
        <taxon>Ecdysozoa</taxon>
        <taxon>Arthropoda</taxon>
        <taxon>Hexapoda</taxon>
        <taxon>Insecta</taxon>
        <taxon>Pterygota</taxon>
        <taxon>Neoptera</taxon>
        <taxon>Paraneoptera</taxon>
        <taxon>Thysanoptera</taxon>
        <taxon>Terebrantia</taxon>
        <taxon>Thripoidea</taxon>
        <taxon>Thripidae</taxon>
        <taxon>Frankliniella</taxon>
    </lineage>
</organism>
<dbReference type="PANTHER" id="PTHR37162">
    <property type="entry name" value="HAT FAMILY DIMERISATION DOMAINCONTAINING PROTEIN-RELATED"/>
    <property type="match status" value="1"/>
</dbReference>
<gene>
    <name evidence="2" type="ORF">KUF71_002457</name>
</gene>
<evidence type="ECO:0000259" key="1">
    <source>
        <dbReference type="Pfam" id="PF05699"/>
    </source>
</evidence>
<dbReference type="InterPro" id="IPR008906">
    <property type="entry name" value="HATC_C_dom"/>
</dbReference>
<reference evidence="2" key="2">
    <citation type="journal article" date="2023" name="BMC Genomics">
        <title>Pest status, molecular evolution, and epigenetic factors derived from the genome assembly of Frankliniella fusca, a thysanopteran phytovirus vector.</title>
        <authorList>
            <person name="Catto M.A."/>
            <person name="Labadie P.E."/>
            <person name="Jacobson A.L."/>
            <person name="Kennedy G.G."/>
            <person name="Srinivasan R."/>
            <person name="Hunt B.G."/>
        </authorList>
    </citation>
    <scope>NUCLEOTIDE SEQUENCE</scope>
    <source>
        <strain evidence="2">PL_HMW_Pooled</strain>
    </source>
</reference>